<name>A0A163FG47_9BACL</name>
<gene>
    <name evidence="1" type="ORF">AWU65_30355</name>
</gene>
<sequence length="364" mass="40992">MKNKKKLFTMAATVFVISGGLLALNAVMVPSVVNQTVVAQKASLQQNISTVSSVSSTVPVMKIEATAPVSTVESYLEQTITDEEVQLINNYFDENKKETTELSRELTEEESNRLLKLGDQYVYDGLRPTSPLPLEPGPYDFYLDMDKDIFFYPKRPMTDQELLQHIDWYYRINYVLSKRVDPEQQEITDIKESEAVKFAAASVKKIFDVDVSKLEVSASLHTLYSEQQKTWSILFQPYKADTLRANGQAYLTYIVILDSTTGTVIDTTVTDLSYKRTPISSSASLKISKDASWVVAARQIVTKKLGETRAIKSAKYVKNPVNDKRGMVNILITLEDGSTYDAELRYPEKTLRCLLYNPAPSITP</sequence>
<evidence type="ECO:0000313" key="1">
    <source>
        <dbReference type="EMBL" id="KZS44364.1"/>
    </source>
</evidence>
<dbReference type="AlphaFoldDB" id="A0A163FG47"/>
<dbReference type="OrthoDB" id="9806713at2"/>
<reference evidence="1" key="1">
    <citation type="journal article" date="2016" name="Genome Announc.">
        <title>Draft genomes of two strains of Paenibacillus glucanolyticus with capability to degrade lignocellulose.</title>
        <authorList>
            <person name="Mathews S.L."/>
            <person name="Pawlak J."/>
            <person name="Grunden A.M."/>
        </authorList>
    </citation>
    <scope>NUCLEOTIDE SEQUENCE [LARGE SCALE GENOMIC DNA]</scope>
    <source>
        <strain evidence="1">SLM1</strain>
    </source>
</reference>
<accession>A0A163FG47</accession>
<organism evidence="1 2">
    <name type="scientific">Paenibacillus glucanolyticus</name>
    <dbReference type="NCBI Taxonomy" id="59843"/>
    <lineage>
        <taxon>Bacteria</taxon>
        <taxon>Bacillati</taxon>
        <taxon>Bacillota</taxon>
        <taxon>Bacilli</taxon>
        <taxon>Bacillales</taxon>
        <taxon>Paenibacillaceae</taxon>
        <taxon>Paenibacillus</taxon>
    </lineage>
</organism>
<dbReference type="STRING" id="59843.A3958_02605"/>
<dbReference type="Proteomes" id="UP000076796">
    <property type="component" value="Unassembled WGS sequence"/>
</dbReference>
<dbReference type="RefSeq" id="WP_006212095.1">
    <property type="nucleotide sequence ID" value="NZ_CP147845.1"/>
</dbReference>
<dbReference type="GeneID" id="97553960"/>
<dbReference type="EMBL" id="LWMH01000002">
    <property type="protein sequence ID" value="KZS44364.1"/>
    <property type="molecule type" value="Genomic_DNA"/>
</dbReference>
<evidence type="ECO:0000313" key="2">
    <source>
        <dbReference type="Proteomes" id="UP000076796"/>
    </source>
</evidence>
<proteinExistence type="predicted"/>
<comment type="caution">
    <text evidence="1">The sequence shown here is derived from an EMBL/GenBank/DDBJ whole genome shotgun (WGS) entry which is preliminary data.</text>
</comment>
<keyword evidence="2" id="KW-1185">Reference proteome</keyword>
<protein>
    <submittedName>
        <fullName evidence="1">Uncharacterized protein</fullName>
    </submittedName>
</protein>